<protein>
    <recommendedName>
        <fullName evidence="5">non-reducing end alpha-L-arabinofuranosidase</fullName>
        <ecNumber evidence="5">3.2.1.55</ecNumber>
    </recommendedName>
</protein>
<dbReference type="PANTHER" id="PTHR43576:SF2">
    <property type="entry name" value="INTRACELLULAR EXO-ALPHA-L-ARABINOFURANOSIDASE 2"/>
    <property type="match status" value="1"/>
</dbReference>
<accession>A0A9D2M6H1</accession>
<comment type="pathway">
    <text evidence="2">Glycan metabolism.</text>
</comment>
<dbReference type="InterPro" id="IPR013780">
    <property type="entry name" value="Glyco_hydro_b"/>
</dbReference>
<dbReference type="AlphaFoldDB" id="A0A9D2M6H1"/>
<sequence length="486" mass="53343">MSFLFINANQSVGTINKNIYGQFSEHLGRCIYGGVANRDGGLRADVVAALKALGVPVLRWPGGCFADTYHWRDGIGPKENRKTIVNTNWGGVTEDNAFGTHEFIELCRAIGCEPYFSGNVGSGTVQEFSDWVEYCNMPGVSPMADLRRENGAESPFNVRYWGIGNEAWGCGGNMRAEYYADLCRQYATFLRGYDPAVPLYKIASGASEDDYHWTRAVVEHAGHTIDAVSMHYYTRPLAEWHHKGAATGFPREEYFSTLHKTLFMEELVENHSRVIRQFAKGKEIGLVVDEWGTWFDVEPGTNPGFLYQQNAMRDALVAAINLNIFNNHCDTVVMANIAQVVNVLQAMILTEGDKMLLTPTYHVFAMYKPHQDARQLESYIETKTLEQEELAVPNLHVSASRQADGKILVTVANLSDSEPAPLTCRIGGAKPAAVSAQVLAGAPDAHNTFEAPAAVAPRALAAQLCEGGFTATMPPCSVAAFTVETV</sequence>
<keyword evidence="8" id="KW-0326">Glycosidase</keyword>
<dbReference type="PANTHER" id="PTHR43576">
    <property type="entry name" value="ALPHA-L-ARABINOFURANOSIDASE C-RELATED"/>
    <property type="match status" value="1"/>
</dbReference>
<reference evidence="10" key="1">
    <citation type="journal article" date="2021" name="PeerJ">
        <title>Extensive microbial diversity within the chicken gut microbiome revealed by metagenomics and culture.</title>
        <authorList>
            <person name="Gilroy R."/>
            <person name="Ravi A."/>
            <person name="Getino M."/>
            <person name="Pursley I."/>
            <person name="Horton D.L."/>
            <person name="Alikhan N.F."/>
            <person name="Baker D."/>
            <person name="Gharbi K."/>
            <person name="Hall N."/>
            <person name="Watson M."/>
            <person name="Adriaenssens E.M."/>
            <person name="Foster-Nyarko E."/>
            <person name="Jarju S."/>
            <person name="Secka A."/>
            <person name="Antonio M."/>
            <person name="Oren A."/>
            <person name="Chaudhuri R.R."/>
            <person name="La Ragione R."/>
            <person name="Hildebrand F."/>
            <person name="Pallen M.J."/>
        </authorList>
    </citation>
    <scope>NUCLEOTIDE SEQUENCE</scope>
    <source>
        <strain evidence="10">ChiBcec8-13705</strain>
    </source>
</reference>
<dbReference type="GO" id="GO:0046373">
    <property type="term" value="P:L-arabinose metabolic process"/>
    <property type="evidence" value="ECO:0007669"/>
    <property type="project" value="InterPro"/>
</dbReference>
<dbReference type="Proteomes" id="UP000886803">
    <property type="component" value="Unassembled WGS sequence"/>
</dbReference>
<evidence type="ECO:0000256" key="7">
    <source>
        <dbReference type="ARBA" id="ARBA00023277"/>
    </source>
</evidence>
<comment type="caution">
    <text evidence="10">The sequence shown here is derived from an EMBL/GenBank/DDBJ whole genome shotgun (WGS) entry which is preliminary data.</text>
</comment>
<name>A0A9D2M6H1_9FIRM</name>
<dbReference type="Gene3D" id="2.60.40.1180">
    <property type="entry name" value="Golgi alpha-mannosidase II"/>
    <property type="match status" value="1"/>
</dbReference>
<dbReference type="GO" id="GO:0000272">
    <property type="term" value="P:polysaccharide catabolic process"/>
    <property type="evidence" value="ECO:0007669"/>
    <property type="project" value="TreeGrafter"/>
</dbReference>
<dbReference type="Gene3D" id="3.20.20.80">
    <property type="entry name" value="Glycosidases"/>
    <property type="match status" value="1"/>
</dbReference>
<dbReference type="SUPFAM" id="SSF51445">
    <property type="entry name" value="(Trans)glycosidases"/>
    <property type="match status" value="1"/>
</dbReference>
<keyword evidence="7" id="KW-0119">Carbohydrate metabolism</keyword>
<evidence type="ECO:0000256" key="2">
    <source>
        <dbReference type="ARBA" id="ARBA00004881"/>
    </source>
</evidence>
<dbReference type="EC" id="3.2.1.55" evidence="5"/>
<evidence type="ECO:0000259" key="9">
    <source>
        <dbReference type="SMART" id="SM00813"/>
    </source>
</evidence>
<dbReference type="EMBL" id="DWYG01000050">
    <property type="protein sequence ID" value="HJB41536.1"/>
    <property type="molecule type" value="Genomic_DNA"/>
</dbReference>
<evidence type="ECO:0000256" key="3">
    <source>
        <dbReference type="ARBA" id="ARBA00007186"/>
    </source>
</evidence>
<dbReference type="InterPro" id="IPR017853">
    <property type="entry name" value="GH"/>
</dbReference>
<evidence type="ECO:0000256" key="6">
    <source>
        <dbReference type="ARBA" id="ARBA00022801"/>
    </source>
</evidence>
<keyword evidence="6" id="KW-0378">Hydrolase</keyword>
<dbReference type="SUPFAM" id="SSF51011">
    <property type="entry name" value="Glycosyl hydrolase domain"/>
    <property type="match status" value="1"/>
</dbReference>
<evidence type="ECO:0000256" key="5">
    <source>
        <dbReference type="ARBA" id="ARBA00012670"/>
    </source>
</evidence>
<reference evidence="10" key="2">
    <citation type="submission" date="2021-04" db="EMBL/GenBank/DDBJ databases">
        <authorList>
            <person name="Gilroy R."/>
        </authorList>
    </citation>
    <scope>NUCLEOTIDE SEQUENCE</scope>
    <source>
        <strain evidence="10">ChiBcec8-13705</strain>
    </source>
</reference>
<dbReference type="Pfam" id="PF06964">
    <property type="entry name" value="Alpha-L-AF_C"/>
    <property type="match status" value="1"/>
</dbReference>
<dbReference type="InterPro" id="IPR010720">
    <property type="entry name" value="Alpha-L-AF_C"/>
</dbReference>
<dbReference type="SMART" id="SM00813">
    <property type="entry name" value="Alpha-L-AF_C"/>
    <property type="match status" value="1"/>
</dbReference>
<gene>
    <name evidence="10" type="ORF">H9945_03470</name>
</gene>
<evidence type="ECO:0000313" key="10">
    <source>
        <dbReference type="EMBL" id="HJB41536.1"/>
    </source>
</evidence>
<comment type="similarity">
    <text evidence="3">Belongs to the glycosyl hydrolase 51 family.</text>
</comment>
<feature type="domain" description="Alpha-L-arabinofuranosidase C-terminal" evidence="9">
    <location>
        <begin position="289"/>
        <end position="477"/>
    </location>
</feature>
<comment type="catalytic activity">
    <reaction evidence="1">
        <text>Hydrolysis of terminal non-reducing alpha-L-arabinofuranoside residues in alpha-L-arabinosides.</text>
        <dbReference type="EC" id="3.2.1.55"/>
    </reaction>
</comment>
<dbReference type="Pfam" id="PF22848">
    <property type="entry name" value="ASD1_dom"/>
    <property type="match status" value="1"/>
</dbReference>
<dbReference type="GO" id="GO:0046556">
    <property type="term" value="F:alpha-L-arabinofuranosidase activity"/>
    <property type="evidence" value="ECO:0007669"/>
    <property type="project" value="UniProtKB-EC"/>
</dbReference>
<evidence type="ECO:0000313" key="11">
    <source>
        <dbReference type="Proteomes" id="UP000886803"/>
    </source>
</evidence>
<evidence type="ECO:0000256" key="1">
    <source>
        <dbReference type="ARBA" id="ARBA00001462"/>
    </source>
</evidence>
<proteinExistence type="inferred from homology"/>
<comment type="subunit">
    <text evidence="4">Homohexamer; trimer of dimers.</text>
</comment>
<evidence type="ECO:0000256" key="4">
    <source>
        <dbReference type="ARBA" id="ARBA00011165"/>
    </source>
</evidence>
<organism evidence="10 11">
    <name type="scientific">Candidatus Gemmiger avicola</name>
    <dbReference type="NCBI Taxonomy" id="2838605"/>
    <lineage>
        <taxon>Bacteria</taxon>
        <taxon>Bacillati</taxon>
        <taxon>Bacillota</taxon>
        <taxon>Clostridia</taxon>
        <taxon>Eubacteriales</taxon>
        <taxon>Gemmiger</taxon>
    </lineage>
</organism>
<evidence type="ECO:0000256" key="8">
    <source>
        <dbReference type="ARBA" id="ARBA00023295"/>
    </source>
</evidence>
<dbReference type="InterPro" id="IPR055235">
    <property type="entry name" value="ASD1_cat"/>
</dbReference>